<organism evidence="1 2">
    <name type="scientific">Smallanthus sonchifolius</name>
    <dbReference type="NCBI Taxonomy" id="185202"/>
    <lineage>
        <taxon>Eukaryota</taxon>
        <taxon>Viridiplantae</taxon>
        <taxon>Streptophyta</taxon>
        <taxon>Embryophyta</taxon>
        <taxon>Tracheophyta</taxon>
        <taxon>Spermatophyta</taxon>
        <taxon>Magnoliopsida</taxon>
        <taxon>eudicotyledons</taxon>
        <taxon>Gunneridae</taxon>
        <taxon>Pentapetalae</taxon>
        <taxon>asterids</taxon>
        <taxon>campanulids</taxon>
        <taxon>Asterales</taxon>
        <taxon>Asteraceae</taxon>
        <taxon>Asteroideae</taxon>
        <taxon>Heliantheae alliance</taxon>
        <taxon>Millerieae</taxon>
        <taxon>Smallanthus</taxon>
    </lineage>
</organism>
<comment type="caution">
    <text evidence="1">The sequence shown here is derived from an EMBL/GenBank/DDBJ whole genome shotgun (WGS) entry which is preliminary data.</text>
</comment>
<sequence>MFIVLVSEHLLCFSLRFYAGLSKPNLYVEMNKRPCIIHVSCFMLLSGLAMNFSFLNLWHKIEGISSVSF</sequence>
<protein>
    <submittedName>
        <fullName evidence="1">Uncharacterized protein</fullName>
    </submittedName>
</protein>
<dbReference type="Proteomes" id="UP001056120">
    <property type="component" value="Linkage Group LG08"/>
</dbReference>
<name>A0ACB9IIF2_9ASTR</name>
<evidence type="ECO:0000313" key="1">
    <source>
        <dbReference type="EMBL" id="KAI3807779.1"/>
    </source>
</evidence>
<gene>
    <name evidence="1" type="ORF">L1987_23713</name>
</gene>
<keyword evidence="2" id="KW-1185">Reference proteome</keyword>
<accession>A0ACB9IIF2</accession>
<reference evidence="1 2" key="2">
    <citation type="journal article" date="2022" name="Mol. Ecol. Resour.">
        <title>The genomes of chicory, endive, great burdock and yacon provide insights into Asteraceae paleo-polyploidization history and plant inulin production.</title>
        <authorList>
            <person name="Fan W."/>
            <person name="Wang S."/>
            <person name="Wang H."/>
            <person name="Wang A."/>
            <person name="Jiang F."/>
            <person name="Liu H."/>
            <person name="Zhao H."/>
            <person name="Xu D."/>
            <person name="Zhang Y."/>
        </authorList>
    </citation>
    <scope>NUCLEOTIDE SEQUENCE [LARGE SCALE GENOMIC DNA]</scope>
    <source>
        <strain evidence="2">cv. Yunnan</strain>
        <tissue evidence="1">Leaves</tissue>
    </source>
</reference>
<evidence type="ECO:0000313" key="2">
    <source>
        <dbReference type="Proteomes" id="UP001056120"/>
    </source>
</evidence>
<dbReference type="EMBL" id="CM042025">
    <property type="protein sequence ID" value="KAI3807779.1"/>
    <property type="molecule type" value="Genomic_DNA"/>
</dbReference>
<proteinExistence type="predicted"/>
<reference evidence="2" key="1">
    <citation type="journal article" date="2022" name="Mol. Ecol. Resour.">
        <title>The genomes of chicory, endive, great burdock and yacon provide insights into Asteraceae palaeo-polyploidization history and plant inulin production.</title>
        <authorList>
            <person name="Fan W."/>
            <person name="Wang S."/>
            <person name="Wang H."/>
            <person name="Wang A."/>
            <person name="Jiang F."/>
            <person name="Liu H."/>
            <person name="Zhao H."/>
            <person name="Xu D."/>
            <person name="Zhang Y."/>
        </authorList>
    </citation>
    <scope>NUCLEOTIDE SEQUENCE [LARGE SCALE GENOMIC DNA]</scope>
    <source>
        <strain evidence="2">cv. Yunnan</strain>
    </source>
</reference>